<comment type="caution">
    <text evidence="4">The sequence shown here is derived from an EMBL/GenBank/DDBJ whole genome shotgun (WGS) entry which is preliminary data.</text>
</comment>
<dbReference type="Proteomes" id="UP000635565">
    <property type="component" value="Unassembled WGS sequence"/>
</dbReference>
<dbReference type="RefSeq" id="WP_236023051.1">
    <property type="nucleotide sequence ID" value="NZ_BNJJ01000015.1"/>
</dbReference>
<keyword evidence="1" id="KW-0521">NADP</keyword>
<proteinExistence type="predicted"/>
<accession>A0ABQ3VLG7</accession>
<organism evidence="4 5">
    <name type="scientific">Dictyobacter formicarum</name>
    <dbReference type="NCBI Taxonomy" id="2778368"/>
    <lineage>
        <taxon>Bacteria</taxon>
        <taxon>Bacillati</taxon>
        <taxon>Chloroflexota</taxon>
        <taxon>Ktedonobacteria</taxon>
        <taxon>Ktedonobacterales</taxon>
        <taxon>Dictyobacteraceae</taxon>
        <taxon>Dictyobacter</taxon>
    </lineage>
</organism>
<evidence type="ECO:0000313" key="5">
    <source>
        <dbReference type="Proteomes" id="UP000635565"/>
    </source>
</evidence>
<gene>
    <name evidence="4" type="ORF">KSZ_50650</name>
</gene>
<sequence length="122" mass="13101">MIASPVNPSDLLFVHGWYVGVQPHFPAPVGFEGVGLVDAMGPQTQGFAHGQQVAVLNGGGNRAEYAVVPINRLVSVPNDFSNEQAAPSIFIPHRPLPWFITSLLCHKASGCSSPLWVQNWDA</sequence>
<dbReference type="InterPro" id="IPR011032">
    <property type="entry name" value="GroES-like_sf"/>
</dbReference>
<name>A0ABQ3VLG7_9CHLR</name>
<feature type="domain" description="Alcohol dehydrogenase-like N-terminal" evidence="3">
    <location>
        <begin position="3"/>
        <end position="77"/>
    </location>
</feature>
<protein>
    <recommendedName>
        <fullName evidence="3">Alcohol dehydrogenase-like N-terminal domain-containing protein</fullName>
    </recommendedName>
</protein>
<dbReference type="PANTHER" id="PTHR48106">
    <property type="entry name" value="QUINONE OXIDOREDUCTASE PIG3-RELATED"/>
    <property type="match status" value="1"/>
</dbReference>
<evidence type="ECO:0000256" key="2">
    <source>
        <dbReference type="ARBA" id="ARBA00023002"/>
    </source>
</evidence>
<reference evidence="4 5" key="1">
    <citation type="journal article" date="2021" name="Int. J. Syst. Evol. Microbiol.">
        <title>Reticulibacter mediterranei gen. nov., sp. nov., within the new family Reticulibacteraceae fam. nov., and Ktedonospora formicarum gen. nov., sp. nov., Ktedonobacter robiniae sp. nov., Dictyobacter formicarum sp. nov. and Dictyobacter arantiisoli sp. nov., belonging to the class Ktedonobacteria.</title>
        <authorList>
            <person name="Yabe S."/>
            <person name="Zheng Y."/>
            <person name="Wang C.M."/>
            <person name="Sakai Y."/>
            <person name="Abe K."/>
            <person name="Yokota A."/>
            <person name="Donadio S."/>
            <person name="Cavaletti L."/>
            <person name="Monciardini P."/>
        </authorList>
    </citation>
    <scope>NUCLEOTIDE SEQUENCE [LARGE SCALE GENOMIC DNA]</scope>
    <source>
        <strain evidence="4 5">SOSP1-9</strain>
    </source>
</reference>
<evidence type="ECO:0000313" key="4">
    <source>
        <dbReference type="EMBL" id="GHO87059.1"/>
    </source>
</evidence>
<keyword evidence="2" id="KW-0560">Oxidoreductase</keyword>
<dbReference type="PANTHER" id="PTHR48106:SF18">
    <property type="entry name" value="QUINONE OXIDOREDUCTASE PIG3"/>
    <property type="match status" value="1"/>
</dbReference>
<dbReference type="SUPFAM" id="SSF50129">
    <property type="entry name" value="GroES-like"/>
    <property type="match status" value="1"/>
</dbReference>
<evidence type="ECO:0000259" key="3">
    <source>
        <dbReference type="Pfam" id="PF08240"/>
    </source>
</evidence>
<evidence type="ECO:0000256" key="1">
    <source>
        <dbReference type="ARBA" id="ARBA00022857"/>
    </source>
</evidence>
<dbReference type="InterPro" id="IPR013154">
    <property type="entry name" value="ADH-like_N"/>
</dbReference>
<dbReference type="EMBL" id="BNJJ01000015">
    <property type="protein sequence ID" value="GHO87059.1"/>
    <property type="molecule type" value="Genomic_DNA"/>
</dbReference>
<dbReference type="Pfam" id="PF08240">
    <property type="entry name" value="ADH_N"/>
    <property type="match status" value="1"/>
</dbReference>
<dbReference type="Gene3D" id="3.90.180.10">
    <property type="entry name" value="Medium-chain alcohol dehydrogenases, catalytic domain"/>
    <property type="match status" value="1"/>
</dbReference>
<keyword evidence="5" id="KW-1185">Reference proteome</keyword>